<dbReference type="AlphaFoldDB" id="V5SI50"/>
<evidence type="ECO:0000313" key="4">
    <source>
        <dbReference type="Proteomes" id="UP000018542"/>
    </source>
</evidence>
<evidence type="ECO:0000313" key="3">
    <source>
        <dbReference type="EMBL" id="AHB50177.1"/>
    </source>
</evidence>
<evidence type="ECO:0000256" key="2">
    <source>
        <dbReference type="SAM" id="SignalP"/>
    </source>
</evidence>
<dbReference type="EMBL" id="CP006912">
    <property type="protein sequence ID" value="AHB50177.1"/>
    <property type="molecule type" value="Genomic_DNA"/>
</dbReference>
<feature type="signal peptide" evidence="2">
    <location>
        <begin position="1"/>
        <end position="23"/>
    </location>
</feature>
<dbReference type="HOGENOM" id="CLU_1545540_0_0_5"/>
<name>V5SI50_9HYPH</name>
<accession>V5SI50</accession>
<proteinExistence type="predicted"/>
<organism evidence="3 4">
    <name type="scientific">Hyphomicrobium nitrativorans NL23</name>
    <dbReference type="NCBI Taxonomy" id="1029756"/>
    <lineage>
        <taxon>Bacteria</taxon>
        <taxon>Pseudomonadati</taxon>
        <taxon>Pseudomonadota</taxon>
        <taxon>Alphaproteobacteria</taxon>
        <taxon>Hyphomicrobiales</taxon>
        <taxon>Hyphomicrobiaceae</taxon>
        <taxon>Hyphomicrobium</taxon>
    </lineage>
</organism>
<feature type="compositionally biased region" description="Low complexity" evidence="1">
    <location>
        <begin position="124"/>
        <end position="142"/>
    </location>
</feature>
<keyword evidence="2" id="KW-0732">Signal</keyword>
<protein>
    <submittedName>
        <fullName evidence="3">Uncharacterized protein</fullName>
    </submittedName>
</protein>
<evidence type="ECO:0000256" key="1">
    <source>
        <dbReference type="SAM" id="MobiDB-lite"/>
    </source>
</evidence>
<keyword evidence="4" id="KW-1185">Reference proteome</keyword>
<dbReference type="Proteomes" id="UP000018542">
    <property type="component" value="Chromosome"/>
</dbReference>
<gene>
    <name evidence="3" type="ORF">W911_09950</name>
</gene>
<reference evidence="3 4" key="1">
    <citation type="journal article" date="2014" name="Genome Announc.">
        <title>Complete Genome Sequence of Hyphomicrobium nitrativorans Strain NL23, a Denitrifying Bacterium Isolated from Biofilm of a Methanol-Fed Denitrification System Treating Seawater at the Montreal Biodome.</title>
        <authorList>
            <person name="Martineau C."/>
            <person name="Villeneuve C."/>
            <person name="Mauffrey F."/>
            <person name="Villemur R."/>
        </authorList>
    </citation>
    <scope>NUCLEOTIDE SEQUENCE [LARGE SCALE GENOMIC DNA]</scope>
    <source>
        <strain evidence="3">NL23</strain>
    </source>
</reference>
<feature type="compositionally biased region" description="Basic residues" evidence="1">
    <location>
        <begin position="143"/>
        <end position="158"/>
    </location>
</feature>
<feature type="chain" id="PRO_5004740760" evidence="2">
    <location>
        <begin position="24"/>
        <end position="173"/>
    </location>
</feature>
<dbReference type="PATRIC" id="fig|1029756.8.peg.2071"/>
<sequence length="173" mass="17424">MSVMTRVVAAAAVLLGAAIPVGALTVKNTSDKDFTIGVSTGSEQKVHTVPAGGSLEVKQDCSSDCAVTGPWGFSHIVPQNAVIESDGKAIVSPRLATADTAPKSTTGLIPQDPSTAAIETPDEPAATAVPAAKPAPAAQPPKRAARSKPRRPAKKAKKGAAPGSWGALMQGNK</sequence>
<dbReference type="KEGG" id="hni:W911_09950"/>
<feature type="region of interest" description="Disordered" evidence="1">
    <location>
        <begin position="95"/>
        <end position="173"/>
    </location>
</feature>
<feature type="compositionally biased region" description="Polar residues" evidence="1">
    <location>
        <begin position="102"/>
        <end position="114"/>
    </location>
</feature>
<dbReference type="RefSeq" id="WP_023787351.1">
    <property type="nucleotide sequence ID" value="NC_022997.1"/>
</dbReference>
<dbReference type="OrthoDB" id="9910731at2"/>